<dbReference type="GO" id="GO:0005886">
    <property type="term" value="C:plasma membrane"/>
    <property type="evidence" value="ECO:0007669"/>
    <property type="project" value="TreeGrafter"/>
</dbReference>
<feature type="compositionally biased region" description="Polar residues" evidence="5">
    <location>
        <begin position="434"/>
        <end position="446"/>
    </location>
</feature>
<keyword evidence="4 6" id="KW-0472">Membrane</keyword>
<dbReference type="PANTHER" id="PTHR23112:SF0">
    <property type="entry name" value="TRANSMEMBRANE PROTEIN 116"/>
    <property type="match status" value="1"/>
</dbReference>
<evidence type="ECO:0000313" key="9">
    <source>
        <dbReference type="Proteomes" id="UP000785200"/>
    </source>
</evidence>
<gene>
    <name evidence="8" type="ORF">D0Z07_3152</name>
</gene>
<feature type="region of interest" description="Disordered" evidence="5">
    <location>
        <begin position="413"/>
        <end position="455"/>
    </location>
</feature>
<evidence type="ECO:0000256" key="1">
    <source>
        <dbReference type="ARBA" id="ARBA00004141"/>
    </source>
</evidence>
<evidence type="ECO:0000256" key="5">
    <source>
        <dbReference type="SAM" id="MobiDB-lite"/>
    </source>
</evidence>
<feature type="transmembrane region" description="Helical" evidence="6">
    <location>
        <begin position="87"/>
        <end position="108"/>
    </location>
</feature>
<accession>A0A9P6VMI3</accession>
<organism evidence="8 9">
    <name type="scientific">Hyphodiscus hymeniophilus</name>
    <dbReference type="NCBI Taxonomy" id="353542"/>
    <lineage>
        <taxon>Eukaryota</taxon>
        <taxon>Fungi</taxon>
        <taxon>Dikarya</taxon>
        <taxon>Ascomycota</taxon>
        <taxon>Pezizomycotina</taxon>
        <taxon>Leotiomycetes</taxon>
        <taxon>Helotiales</taxon>
        <taxon>Hyphodiscaceae</taxon>
        <taxon>Hyphodiscus</taxon>
    </lineage>
</organism>
<protein>
    <submittedName>
        <fullName evidence="8">Cyclic AMP receptor 2</fullName>
    </submittedName>
</protein>
<dbReference type="SUPFAM" id="SSF81321">
    <property type="entry name" value="Family A G protein-coupled receptor-like"/>
    <property type="match status" value="1"/>
</dbReference>
<evidence type="ECO:0000313" key="8">
    <source>
        <dbReference type="EMBL" id="KAG0650439.1"/>
    </source>
</evidence>
<feature type="transmembrane region" description="Helical" evidence="6">
    <location>
        <begin position="49"/>
        <end position="67"/>
    </location>
</feature>
<feature type="region of interest" description="Disordered" evidence="5">
    <location>
        <begin position="217"/>
        <end position="238"/>
    </location>
</feature>
<reference evidence="8" key="1">
    <citation type="submission" date="2019-07" db="EMBL/GenBank/DDBJ databases">
        <title>Hyphodiscus hymeniophilus genome sequencing and assembly.</title>
        <authorList>
            <person name="Kramer G."/>
            <person name="Nodwell J."/>
        </authorList>
    </citation>
    <scope>NUCLEOTIDE SEQUENCE</scope>
    <source>
        <strain evidence="8">ATCC 34498</strain>
    </source>
</reference>
<comment type="caution">
    <text evidence="8">The sequence shown here is derived from an EMBL/GenBank/DDBJ whole genome shotgun (WGS) entry which is preliminary data.</text>
</comment>
<keyword evidence="3 6" id="KW-1133">Transmembrane helix</keyword>
<proteinExistence type="predicted"/>
<feature type="domain" description="G-protein coupled receptors family 2 profile 2" evidence="7">
    <location>
        <begin position="12"/>
        <end position="201"/>
    </location>
</feature>
<evidence type="ECO:0000256" key="2">
    <source>
        <dbReference type="ARBA" id="ARBA00022692"/>
    </source>
</evidence>
<comment type="subcellular location">
    <subcellularLocation>
        <location evidence="1">Membrane</location>
        <topology evidence="1">Multi-pass membrane protein</topology>
    </subcellularLocation>
</comment>
<keyword evidence="9" id="KW-1185">Reference proteome</keyword>
<feature type="transmembrane region" description="Helical" evidence="6">
    <location>
        <begin position="120"/>
        <end position="142"/>
    </location>
</feature>
<dbReference type="PANTHER" id="PTHR23112">
    <property type="entry name" value="G PROTEIN-COUPLED RECEPTOR 157-RELATED"/>
    <property type="match status" value="1"/>
</dbReference>
<feature type="compositionally biased region" description="Basic and acidic residues" evidence="5">
    <location>
        <begin position="416"/>
        <end position="426"/>
    </location>
</feature>
<feature type="transmembrane region" description="Helical" evidence="6">
    <location>
        <begin position="171"/>
        <end position="191"/>
    </location>
</feature>
<feature type="transmembrane region" description="Helical" evidence="6">
    <location>
        <begin position="352"/>
        <end position="377"/>
    </location>
</feature>
<evidence type="ECO:0000259" key="7">
    <source>
        <dbReference type="PROSITE" id="PS50261"/>
    </source>
</evidence>
<dbReference type="InterPro" id="IPR017981">
    <property type="entry name" value="GPCR_2-like_7TM"/>
</dbReference>
<name>A0A9P6VMI3_9HELO</name>
<evidence type="ECO:0000256" key="4">
    <source>
        <dbReference type="ARBA" id="ARBA00023136"/>
    </source>
</evidence>
<dbReference type="Gene3D" id="1.20.1070.10">
    <property type="entry name" value="Rhodopsin 7-helix transmembrane proteins"/>
    <property type="match status" value="1"/>
</dbReference>
<dbReference type="GO" id="GO:0007166">
    <property type="term" value="P:cell surface receptor signaling pathway"/>
    <property type="evidence" value="ECO:0007669"/>
    <property type="project" value="InterPro"/>
</dbReference>
<dbReference type="PROSITE" id="PS50261">
    <property type="entry name" value="G_PROTEIN_RECEP_F2_4"/>
    <property type="match status" value="1"/>
</dbReference>
<dbReference type="Pfam" id="PF05462">
    <property type="entry name" value="Dicty_CAR"/>
    <property type="match status" value="1"/>
</dbReference>
<evidence type="ECO:0000256" key="6">
    <source>
        <dbReference type="SAM" id="Phobius"/>
    </source>
</evidence>
<feature type="compositionally biased region" description="Basic residues" evidence="5">
    <location>
        <begin position="218"/>
        <end position="227"/>
    </location>
</feature>
<evidence type="ECO:0000256" key="3">
    <source>
        <dbReference type="ARBA" id="ARBA00022989"/>
    </source>
</evidence>
<feature type="transmembrane region" description="Helical" evidence="6">
    <location>
        <begin position="20"/>
        <end position="37"/>
    </location>
</feature>
<dbReference type="AlphaFoldDB" id="A0A9P6VMI3"/>
<dbReference type="Proteomes" id="UP000785200">
    <property type="component" value="Unassembled WGS sequence"/>
</dbReference>
<dbReference type="GO" id="GO:0004930">
    <property type="term" value="F:G protein-coupled receptor activity"/>
    <property type="evidence" value="ECO:0007669"/>
    <property type="project" value="TreeGrafter"/>
</dbReference>
<keyword evidence="8" id="KW-0675">Receptor</keyword>
<sequence length="455" mass="51409">MAVLSPSQIWACAIAERVSSSISLVSTLTMFVCYFSIKRFRSLLSNRLLIIASIANLACNAATLIGGSGLADVNSSVCQAQAFLLEWFMQTDPAFGTCMAFDVYLVMFRRWTYGQVKSVFKWYIPICYGLPLIPALVCLVWRGSNNTMIYGNAGIWCWIDDEFAYVRIYSYYGPVWIYLMITFVIYIRVGYEIFAKRSALRAFGTATTTPSSLITRSRIQHRGRGRSSRPNTRSPSIPALTGLRTTEVEITTSQSNLAIPVPIHLRPSHTRQDGNFVNISANVREPRRSLLNPRDWYAILLRSFTHLDKVTVAYCKCAGLFSLSILITWVPSSANRVYGLKRPHDPSYALNLAAAAVLPLQGFWNTTIFFWTSWSIVETEFHELRRIRAHNRGERHYLQSQIRLAEHGYGGIKTKNRGDTESTKEVLEDEEDLASTSYNTGKSSIRTIEERLPGP</sequence>
<keyword evidence="2 6" id="KW-0812">Transmembrane</keyword>
<dbReference type="EMBL" id="VNKQ01000006">
    <property type="protein sequence ID" value="KAG0650439.1"/>
    <property type="molecule type" value="Genomic_DNA"/>
</dbReference>
<feature type="transmembrane region" description="Helical" evidence="6">
    <location>
        <begin position="311"/>
        <end position="332"/>
    </location>
</feature>
<dbReference type="OrthoDB" id="18453at2759"/>
<dbReference type="GO" id="GO:0007189">
    <property type="term" value="P:adenylate cyclase-activating G protein-coupled receptor signaling pathway"/>
    <property type="evidence" value="ECO:0007669"/>
    <property type="project" value="TreeGrafter"/>
</dbReference>